<dbReference type="Pfam" id="PF14987">
    <property type="entry name" value="NADHdh_A3"/>
    <property type="match status" value="1"/>
</dbReference>
<keyword evidence="1" id="KW-0472">Membrane</keyword>
<dbReference type="EMBL" id="JAIZAY010000008">
    <property type="protein sequence ID" value="KAJ8037597.1"/>
    <property type="molecule type" value="Genomic_DNA"/>
</dbReference>
<feature type="transmembrane region" description="Helical" evidence="1">
    <location>
        <begin position="6"/>
        <end position="28"/>
    </location>
</feature>
<name>A0A9Q1C3A8_HOLLE</name>
<sequence>MDAYIYSLSTLGSCAVGLGPICSFSRIYRLRPRPSRGIRHFFTYAWDKEPVLLLSVIVGSSLPLVYLFTPTSVWDRYTEINSQMPREYPTPIRYEEGKTGPPTSV</sequence>
<proteinExistence type="predicted"/>
<feature type="transmembrane region" description="Helical" evidence="1">
    <location>
        <begin position="49"/>
        <end position="68"/>
    </location>
</feature>
<evidence type="ECO:0000313" key="2">
    <source>
        <dbReference type="EMBL" id="KAJ8037597.1"/>
    </source>
</evidence>
<dbReference type="OrthoDB" id="199366at2759"/>
<evidence type="ECO:0000313" key="3">
    <source>
        <dbReference type="Proteomes" id="UP001152320"/>
    </source>
</evidence>
<comment type="caution">
    <text evidence="2">The sequence shown here is derived from an EMBL/GenBank/DDBJ whole genome shotgun (WGS) entry which is preliminary data.</text>
</comment>
<keyword evidence="3" id="KW-1185">Reference proteome</keyword>
<keyword evidence="1" id="KW-0812">Transmembrane</keyword>
<protein>
    <submittedName>
        <fullName evidence="2">Uncharacterized protein</fullName>
    </submittedName>
</protein>
<dbReference type="AlphaFoldDB" id="A0A9Q1C3A8"/>
<reference evidence="2" key="1">
    <citation type="submission" date="2021-10" db="EMBL/GenBank/DDBJ databases">
        <title>Tropical sea cucumber genome reveals ecological adaptation and Cuvierian tubules defense mechanism.</title>
        <authorList>
            <person name="Chen T."/>
        </authorList>
    </citation>
    <scope>NUCLEOTIDE SEQUENCE</scope>
    <source>
        <strain evidence="2">Nanhai2018</strain>
        <tissue evidence="2">Muscle</tissue>
    </source>
</reference>
<dbReference type="InterPro" id="IPR026626">
    <property type="entry name" value="NDUFA3"/>
</dbReference>
<keyword evidence="1" id="KW-1133">Transmembrane helix</keyword>
<accession>A0A9Q1C3A8</accession>
<organism evidence="2 3">
    <name type="scientific">Holothuria leucospilota</name>
    <name type="common">Black long sea cucumber</name>
    <name type="synonym">Mertensiothuria leucospilota</name>
    <dbReference type="NCBI Taxonomy" id="206669"/>
    <lineage>
        <taxon>Eukaryota</taxon>
        <taxon>Metazoa</taxon>
        <taxon>Echinodermata</taxon>
        <taxon>Eleutherozoa</taxon>
        <taxon>Echinozoa</taxon>
        <taxon>Holothuroidea</taxon>
        <taxon>Aspidochirotacea</taxon>
        <taxon>Aspidochirotida</taxon>
        <taxon>Holothuriidae</taxon>
        <taxon>Holothuria</taxon>
    </lineage>
</organism>
<dbReference type="Proteomes" id="UP001152320">
    <property type="component" value="Chromosome 8"/>
</dbReference>
<evidence type="ECO:0000256" key="1">
    <source>
        <dbReference type="SAM" id="Phobius"/>
    </source>
</evidence>
<gene>
    <name evidence="2" type="ORF">HOLleu_18447</name>
</gene>
<dbReference type="GO" id="GO:0045271">
    <property type="term" value="C:respiratory chain complex I"/>
    <property type="evidence" value="ECO:0007669"/>
    <property type="project" value="InterPro"/>
</dbReference>
<dbReference type="GO" id="GO:0005743">
    <property type="term" value="C:mitochondrial inner membrane"/>
    <property type="evidence" value="ECO:0007669"/>
    <property type="project" value="InterPro"/>
</dbReference>